<dbReference type="EC" id="2.7.1.59" evidence="2"/>
<evidence type="ECO:0000313" key="8">
    <source>
        <dbReference type="Proteomes" id="UP001057375"/>
    </source>
</evidence>
<feature type="chain" id="PRO_5046024268" description="N-acetyl-D-glucosamine kinase" evidence="5">
    <location>
        <begin position="22"/>
        <end position="394"/>
    </location>
</feature>
<sequence length="394" mass="43228">MYLKFGLSFLLISVVINTIFCGYSIGIEGGGSNTHAAVLDADTGEIVVQESFKFSTNHFLLGEEKWVESILTVVDIMLLRVKNIMYERSGITLINDPGVSDMYPLVSLGGTMSGMEPPFEAALVTRLLNRRPNLVSFPNDVHFVNDSLGPLFLVSPYGGICLISGTGSMGRIVTLDHDTFALSADSRVGGWGDTIADEGAGFGIAISTIRSVYRKQDGWCSTLDEVSINGVTACECDHMPIFNRLEKHFNLEGDMNNIVKYLYDNFDKRHIAAFTVELIDLVRNYNDPLATYFLKQAGIELGRMARALVEKKCSQTTCGVDDMTEIVAVGSMWKCLDIFGDEFKHELGAHKVKLVQTSVSASVGAAWLSGVWSSTQINIPLERSGLHKTILEIN</sequence>
<evidence type="ECO:0000256" key="2">
    <source>
        <dbReference type="ARBA" id="ARBA00012122"/>
    </source>
</evidence>
<evidence type="ECO:0000256" key="3">
    <source>
        <dbReference type="ARBA" id="ARBA00014974"/>
    </source>
</evidence>
<protein>
    <recommendedName>
        <fullName evidence="3">N-acetyl-D-glucosamine kinase</fullName>
        <ecNumber evidence="2">2.7.1.59</ecNumber>
    </recommendedName>
    <alternativeName>
        <fullName evidence="4">GlcNAc kinase</fullName>
    </alternativeName>
</protein>
<organism evidence="7 8">
    <name type="scientific">Aduncisulcus paluster</name>
    <dbReference type="NCBI Taxonomy" id="2918883"/>
    <lineage>
        <taxon>Eukaryota</taxon>
        <taxon>Metamonada</taxon>
        <taxon>Carpediemonas-like organisms</taxon>
        <taxon>Aduncisulcus</taxon>
    </lineage>
</organism>
<evidence type="ECO:0000256" key="4">
    <source>
        <dbReference type="ARBA" id="ARBA00031123"/>
    </source>
</evidence>
<comment type="similarity">
    <text evidence="1">Belongs to the eukaryotic-type N-acetylglucosamine kinase family.</text>
</comment>
<dbReference type="PANTHER" id="PTHR12862:SF0">
    <property type="entry name" value="N-ACETYL-D-GLUCOSAMINE KINASE"/>
    <property type="match status" value="1"/>
</dbReference>
<keyword evidence="5" id="KW-0732">Signal</keyword>
<dbReference type="InterPro" id="IPR039758">
    <property type="entry name" value="NAGK-like"/>
</dbReference>
<evidence type="ECO:0000256" key="1">
    <source>
        <dbReference type="ARBA" id="ARBA00006198"/>
    </source>
</evidence>
<comment type="caution">
    <text evidence="7">The sequence shown here is derived from an EMBL/GenBank/DDBJ whole genome shotgun (WGS) entry which is preliminary data.</text>
</comment>
<dbReference type="SUPFAM" id="SSF53067">
    <property type="entry name" value="Actin-like ATPase domain"/>
    <property type="match status" value="2"/>
</dbReference>
<evidence type="ECO:0000256" key="5">
    <source>
        <dbReference type="SAM" id="SignalP"/>
    </source>
</evidence>
<evidence type="ECO:0000259" key="6">
    <source>
        <dbReference type="Pfam" id="PF01869"/>
    </source>
</evidence>
<feature type="signal peptide" evidence="5">
    <location>
        <begin position="1"/>
        <end position="21"/>
    </location>
</feature>
<evidence type="ECO:0000313" key="7">
    <source>
        <dbReference type="EMBL" id="GKT36897.1"/>
    </source>
</evidence>
<dbReference type="InterPro" id="IPR002731">
    <property type="entry name" value="ATPase_BadF"/>
</dbReference>
<accession>A0ABQ5KWS3</accession>
<feature type="domain" description="ATPase BadF/BadG/BcrA/BcrD type" evidence="6">
    <location>
        <begin position="25"/>
        <end position="366"/>
    </location>
</feature>
<reference evidence="7" key="1">
    <citation type="submission" date="2022-03" db="EMBL/GenBank/DDBJ databases">
        <title>Draft genome sequence of Aduncisulcus paluster, a free-living microaerophilic Fornicata.</title>
        <authorList>
            <person name="Yuyama I."/>
            <person name="Kume K."/>
            <person name="Tamura T."/>
            <person name="Inagaki Y."/>
            <person name="Hashimoto T."/>
        </authorList>
    </citation>
    <scope>NUCLEOTIDE SEQUENCE</scope>
    <source>
        <strain evidence="7">NY0171</strain>
    </source>
</reference>
<proteinExistence type="inferred from homology"/>
<gene>
    <name evidence="7" type="ORF">ADUPG1_009780</name>
</gene>
<name>A0ABQ5KWS3_9EUKA</name>
<keyword evidence="8" id="KW-1185">Reference proteome</keyword>
<dbReference type="InterPro" id="IPR043129">
    <property type="entry name" value="ATPase_NBD"/>
</dbReference>
<dbReference type="EMBL" id="BQXS01011329">
    <property type="protein sequence ID" value="GKT36897.1"/>
    <property type="molecule type" value="Genomic_DNA"/>
</dbReference>
<dbReference type="Pfam" id="PF01869">
    <property type="entry name" value="BcrAD_BadFG"/>
    <property type="match status" value="1"/>
</dbReference>
<dbReference type="Gene3D" id="3.30.420.40">
    <property type="match status" value="2"/>
</dbReference>
<dbReference type="Proteomes" id="UP001057375">
    <property type="component" value="Unassembled WGS sequence"/>
</dbReference>
<dbReference type="PANTHER" id="PTHR12862">
    <property type="entry name" value="BADF TYPE ATPASE DOMAIN-CONTAINING PROTEIN"/>
    <property type="match status" value="1"/>
</dbReference>